<dbReference type="OrthoDB" id="9815116at2"/>
<accession>A0A1A0CDW4</accession>
<evidence type="ECO:0000256" key="1">
    <source>
        <dbReference type="ARBA" id="ARBA00057242"/>
    </source>
</evidence>
<name>A0A1A0CDW4_ACEPA</name>
<dbReference type="FunFam" id="3.40.50.300:FF:000285">
    <property type="entry name" value="Sporulation initiation inhibitor Soj"/>
    <property type="match status" value="1"/>
</dbReference>
<dbReference type="PANTHER" id="PTHR13696">
    <property type="entry name" value="P-LOOP CONTAINING NUCLEOSIDE TRIPHOSPHATE HYDROLASE"/>
    <property type="match status" value="1"/>
</dbReference>
<reference evidence="4 5" key="1">
    <citation type="submission" date="2016-05" db="EMBL/GenBank/DDBJ databases">
        <title>Genome sequencing of Acetobacter pasteurianus strain SRCM100623.</title>
        <authorList>
            <person name="Song Y.R."/>
        </authorList>
    </citation>
    <scope>NUCLEOTIDE SEQUENCE [LARGE SCALE GENOMIC DNA]</scope>
    <source>
        <strain evidence="4 5">SRCM100623</strain>
    </source>
</reference>
<dbReference type="InterPro" id="IPR027417">
    <property type="entry name" value="P-loop_NTPase"/>
</dbReference>
<organism evidence="4 5">
    <name type="scientific">Acetobacter pasteurianus</name>
    <name type="common">Acetobacter turbidans</name>
    <dbReference type="NCBI Taxonomy" id="438"/>
    <lineage>
        <taxon>Bacteria</taxon>
        <taxon>Pseudomonadati</taxon>
        <taxon>Pseudomonadota</taxon>
        <taxon>Alphaproteobacteria</taxon>
        <taxon>Acetobacterales</taxon>
        <taxon>Acetobacteraceae</taxon>
        <taxon>Acetobacter</taxon>
    </lineage>
</organism>
<proteinExistence type="predicted"/>
<comment type="caution">
    <text evidence="4">The sequence shown here is derived from an EMBL/GenBank/DDBJ whole genome shotgun (WGS) entry which is preliminary data.</text>
</comment>
<dbReference type="RefSeq" id="WP_003629491.1">
    <property type="nucleotide sequence ID" value="NZ_BSCN01000001.1"/>
</dbReference>
<feature type="domain" description="AAA" evidence="3">
    <location>
        <begin position="13"/>
        <end position="187"/>
    </location>
</feature>
<dbReference type="eggNOG" id="COG1192">
    <property type="taxonomic scope" value="Bacteria"/>
</dbReference>
<dbReference type="Proteomes" id="UP000093796">
    <property type="component" value="Unassembled WGS sequence"/>
</dbReference>
<dbReference type="AlphaFoldDB" id="A0A1A0CDW4"/>
<dbReference type="InterPro" id="IPR025669">
    <property type="entry name" value="AAA_dom"/>
</dbReference>
<evidence type="ECO:0000313" key="5">
    <source>
        <dbReference type="Proteomes" id="UP000093796"/>
    </source>
</evidence>
<dbReference type="PIRSF" id="PIRSF009320">
    <property type="entry name" value="Nuc_binding_HP_1000"/>
    <property type="match status" value="1"/>
</dbReference>
<dbReference type="CDD" id="cd02042">
    <property type="entry name" value="ParAB_family"/>
    <property type="match status" value="1"/>
</dbReference>
<evidence type="ECO:0000256" key="2">
    <source>
        <dbReference type="ARBA" id="ARBA00074747"/>
    </source>
</evidence>
<comment type="function">
    <text evidence="1">Involved in chromosome partition. Localize to both poles of the predivisional cell following completion of DNA replication.</text>
</comment>
<gene>
    <name evidence="4" type="ORF">SRCM100623_02771</name>
</gene>
<protein>
    <recommendedName>
        <fullName evidence="2">Chromosome partitioning protein ParA</fullName>
    </recommendedName>
</protein>
<dbReference type="PANTHER" id="PTHR13696:SF52">
    <property type="entry name" value="PARA FAMILY PROTEIN CT_582"/>
    <property type="match status" value="1"/>
</dbReference>
<dbReference type="InterPro" id="IPR050678">
    <property type="entry name" value="DNA_Partitioning_ATPase"/>
</dbReference>
<dbReference type="Pfam" id="PF13614">
    <property type="entry name" value="AAA_31"/>
    <property type="match status" value="1"/>
</dbReference>
<dbReference type="EMBL" id="LYUD01000156">
    <property type="protein sequence ID" value="OAZ61268.1"/>
    <property type="molecule type" value="Genomic_DNA"/>
</dbReference>
<dbReference type="PATRIC" id="fig|438.15.peg.3065"/>
<dbReference type="Gene3D" id="3.40.50.300">
    <property type="entry name" value="P-loop containing nucleotide triphosphate hydrolases"/>
    <property type="match status" value="1"/>
</dbReference>
<dbReference type="SUPFAM" id="SSF52540">
    <property type="entry name" value="P-loop containing nucleoside triphosphate hydrolases"/>
    <property type="match status" value="1"/>
</dbReference>
<dbReference type="OMA" id="PIQCEYF"/>
<sequence>MSKVKKSGKACHVFAVANQKGGVGKTTTAINLAASLAADGAKVVLLDMDPQGNASTGLGVDYDSRKGGSYALLMHEKAADDLLQPTEIDNLSVIAANTELVGAEIELVDAEHRETRLRTALEPLRETVDFVIIDCPPSLGLLTLNSFVAADGVLAPLQCEFFALEGLGHLVKTIGRVQKNLNPELKMAGIVLTMYDRRNNLSELVAADARSFFGKDVLETVIPRNIRISEAQSHGQPVMLYDSRASGTTAYQALAAEVMKRTSAS</sequence>
<evidence type="ECO:0000259" key="3">
    <source>
        <dbReference type="Pfam" id="PF13614"/>
    </source>
</evidence>
<evidence type="ECO:0000313" key="4">
    <source>
        <dbReference type="EMBL" id="OAZ61268.1"/>
    </source>
</evidence>